<feature type="region of interest" description="Disordered" evidence="1">
    <location>
        <begin position="32"/>
        <end position="62"/>
    </location>
</feature>
<organism evidence="2 3">
    <name type="scientific">Lojkania enalia</name>
    <dbReference type="NCBI Taxonomy" id="147567"/>
    <lineage>
        <taxon>Eukaryota</taxon>
        <taxon>Fungi</taxon>
        <taxon>Dikarya</taxon>
        <taxon>Ascomycota</taxon>
        <taxon>Pezizomycotina</taxon>
        <taxon>Dothideomycetes</taxon>
        <taxon>Pleosporomycetidae</taxon>
        <taxon>Pleosporales</taxon>
        <taxon>Pleosporales incertae sedis</taxon>
        <taxon>Lojkania</taxon>
    </lineage>
</organism>
<feature type="compositionally biased region" description="Polar residues" evidence="1">
    <location>
        <begin position="48"/>
        <end position="62"/>
    </location>
</feature>
<dbReference type="AlphaFoldDB" id="A0A9P4NBQ9"/>
<reference evidence="3" key="1">
    <citation type="journal article" date="2020" name="Stud. Mycol.">
        <title>101 Dothideomycetes genomes: A test case for predicting lifestyles and emergence of pathogens.</title>
        <authorList>
            <person name="Haridas S."/>
            <person name="Albert R."/>
            <person name="Binder M."/>
            <person name="Bloem J."/>
            <person name="LaButti K."/>
            <person name="Salamov A."/>
            <person name="Andreopoulos B."/>
            <person name="Baker S."/>
            <person name="Barry K."/>
            <person name="Bills G."/>
            <person name="Bluhm B."/>
            <person name="Cannon C."/>
            <person name="Castanera R."/>
            <person name="Culley D."/>
            <person name="Daum C."/>
            <person name="Ezra D."/>
            <person name="Gonzalez J."/>
            <person name="Henrissat B."/>
            <person name="Kuo A."/>
            <person name="Liang C."/>
            <person name="Lipzen A."/>
            <person name="Lutzoni F."/>
            <person name="Magnuson J."/>
            <person name="Mondo S."/>
            <person name="Nolan M."/>
            <person name="Ohm R."/>
            <person name="Pangilinan J."/>
            <person name="Park H.-J."/>
            <person name="Ramirez L."/>
            <person name="Alfaro M."/>
            <person name="Sun H."/>
            <person name="Tritt A."/>
            <person name="Yoshinaga Y."/>
            <person name="Zwiers L.-H."/>
            <person name="Turgeon B."/>
            <person name="Goodwin S."/>
            <person name="Spatafora J."/>
            <person name="Crous P."/>
            <person name="Grigoriev I."/>
        </authorList>
    </citation>
    <scope>NUCLEOTIDE SEQUENCE [LARGE SCALE GENOMIC DNA]</scope>
    <source>
        <strain evidence="3">CBS 304.66</strain>
    </source>
</reference>
<dbReference type="EMBL" id="ML986580">
    <property type="protein sequence ID" value="KAF2270226.1"/>
    <property type="molecule type" value="Genomic_DNA"/>
</dbReference>
<keyword evidence="3" id="KW-1185">Reference proteome</keyword>
<accession>A0A9P4NBQ9</accession>
<evidence type="ECO:0000313" key="2">
    <source>
        <dbReference type="EMBL" id="KAF2270226.1"/>
    </source>
</evidence>
<sequence>MPRFQNTRIAIGRMGWVCVLVNVPASVRDIPVRQQTAPHPASPKPLQTAKTKLVQPQKSHQL</sequence>
<proteinExistence type="predicted"/>
<protein>
    <submittedName>
        <fullName evidence="2">Uncharacterized protein</fullName>
    </submittedName>
</protein>
<dbReference type="Proteomes" id="UP000800093">
    <property type="component" value="Unassembled WGS sequence"/>
</dbReference>
<name>A0A9P4NBQ9_9PLEO</name>
<evidence type="ECO:0000256" key="1">
    <source>
        <dbReference type="SAM" id="MobiDB-lite"/>
    </source>
</evidence>
<gene>
    <name evidence="2" type="ORF">CC78DRAFT_528707</name>
</gene>
<comment type="caution">
    <text evidence="2">The sequence shown here is derived from an EMBL/GenBank/DDBJ whole genome shotgun (WGS) entry which is preliminary data.</text>
</comment>
<evidence type="ECO:0000313" key="3">
    <source>
        <dbReference type="Proteomes" id="UP000800093"/>
    </source>
</evidence>